<keyword evidence="1" id="KW-0472">Membrane</keyword>
<dbReference type="NCBIfam" id="TIGR04370">
    <property type="entry name" value="glyco_rpt_poly"/>
    <property type="match status" value="1"/>
</dbReference>
<protein>
    <submittedName>
        <fullName evidence="2">Oligosaccharide repeat unit polymerase</fullName>
    </submittedName>
</protein>
<feature type="transmembrane region" description="Helical" evidence="1">
    <location>
        <begin position="219"/>
        <end position="235"/>
    </location>
</feature>
<gene>
    <name evidence="2" type="ORF">AABB29_18115</name>
</gene>
<feature type="transmembrane region" description="Helical" evidence="1">
    <location>
        <begin position="406"/>
        <end position="430"/>
    </location>
</feature>
<feature type="transmembrane region" description="Helical" evidence="1">
    <location>
        <begin position="242"/>
        <end position="261"/>
    </location>
</feature>
<evidence type="ECO:0000313" key="3">
    <source>
        <dbReference type="Proteomes" id="UP001440612"/>
    </source>
</evidence>
<keyword evidence="3" id="KW-1185">Reference proteome</keyword>
<feature type="transmembrane region" description="Helical" evidence="1">
    <location>
        <begin position="74"/>
        <end position="95"/>
    </location>
</feature>
<feature type="transmembrane region" description="Helical" evidence="1">
    <location>
        <begin position="171"/>
        <end position="189"/>
    </location>
</feature>
<dbReference type="Proteomes" id="UP001440612">
    <property type="component" value="Chromosome"/>
</dbReference>
<feature type="transmembrane region" description="Helical" evidence="1">
    <location>
        <begin position="351"/>
        <end position="370"/>
    </location>
</feature>
<feature type="transmembrane region" description="Helical" evidence="1">
    <location>
        <begin position="196"/>
        <end position="213"/>
    </location>
</feature>
<evidence type="ECO:0000256" key="1">
    <source>
        <dbReference type="SAM" id="Phobius"/>
    </source>
</evidence>
<dbReference type="EMBL" id="CP150951">
    <property type="protein sequence ID" value="WZC48729.1"/>
    <property type="molecule type" value="Genomic_DNA"/>
</dbReference>
<keyword evidence="1" id="KW-1133">Transmembrane helix</keyword>
<proteinExistence type="predicted"/>
<feature type="transmembrane region" description="Helical" evidence="1">
    <location>
        <begin position="116"/>
        <end position="135"/>
    </location>
</feature>
<organism evidence="2 3">
    <name type="scientific">Yoonia phaeophyticola</name>
    <dbReference type="NCBI Taxonomy" id="3137369"/>
    <lineage>
        <taxon>Bacteria</taxon>
        <taxon>Pseudomonadati</taxon>
        <taxon>Pseudomonadota</taxon>
        <taxon>Alphaproteobacteria</taxon>
        <taxon>Rhodobacterales</taxon>
        <taxon>Paracoccaceae</taxon>
        <taxon>Yoonia</taxon>
    </lineage>
</organism>
<dbReference type="RefSeq" id="WP_341366842.1">
    <property type="nucleotide sequence ID" value="NZ_CP150951.2"/>
</dbReference>
<name>A0ABZ2V639_9RHOB</name>
<feature type="transmembrane region" description="Helical" evidence="1">
    <location>
        <begin position="6"/>
        <end position="26"/>
    </location>
</feature>
<reference evidence="3" key="1">
    <citation type="submission" date="2024-04" db="EMBL/GenBank/DDBJ databases">
        <title>Phylogenomic analyses of a clade within the roseobacter group suggest taxonomic reassignments of species of the genera Aestuariivita, Citreicella, Loktanella, Nautella, Pelagibaca, Ruegeria, Thalassobius, Thiobacimonas and Tropicibacter, and the proposal o.</title>
        <authorList>
            <person name="Jeon C.O."/>
        </authorList>
    </citation>
    <scope>NUCLEOTIDE SEQUENCE [LARGE SCALE GENOMIC DNA]</scope>
    <source>
        <strain evidence="3">BS5-3</strain>
    </source>
</reference>
<evidence type="ECO:0000313" key="2">
    <source>
        <dbReference type="EMBL" id="WZC48729.1"/>
    </source>
</evidence>
<feature type="transmembrane region" description="Helical" evidence="1">
    <location>
        <begin position="382"/>
        <end position="400"/>
    </location>
</feature>
<feature type="transmembrane region" description="Helical" evidence="1">
    <location>
        <begin position="35"/>
        <end position="54"/>
    </location>
</feature>
<accession>A0ABZ2V639</accession>
<sequence>MAAVLIGLLALFCTILPFWMGQRYGVLRMVSPMHLLSYFTLFGFLLKVIVNTQMPELAFYRRFVDNPWGDQLGALYLALFILAMCLGYRLACTPVRRSQNIQAARIVAAGLTRRGALSAIAFAMTLGTIIIILRARGLAALDLTALAGLNSAKQINVNADGVGATLAGIKTFFIVPKFAFVLFLAHALVLGQRASWVLATVLGALLVLIALVSGDRFELVELGIFVLATLALTGVRLRGRLLIAGMICICGLAAVSAYMTILRQGGQGHGLLQQIVGSTYFLDINTAIMVTDRVRPEDYLWGDSYTWWRFGWIPRAIWAEKPAIDLGVFFKQVIMDVPTGGAFNVTGPGEAFINFGWAGVLVGAVLGWVYRRGEELLLSAQMMLGAASAFLYPMLFYPFIQATLQSSFSAFIVGAAAQLVLIVAMTALFLTRYRLTTMPPERQVLHAA</sequence>
<keyword evidence="1" id="KW-0812">Transmembrane</keyword>